<feature type="compositionally biased region" description="Polar residues" evidence="1">
    <location>
        <begin position="327"/>
        <end position="342"/>
    </location>
</feature>
<gene>
    <name evidence="3" type="ORF">PSNMU_V1.4_AUG-EV-PASAV3_0015220</name>
</gene>
<dbReference type="Proteomes" id="UP000291116">
    <property type="component" value="Unassembled WGS sequence"/>
</dbReference>
<name>A0A448YYB7_9STRA</name>
<evidence type="ECO:0000256" key="1">
    <source>
        <dbReference type="SAM" id="MobiDB-lite"/>
    </source>
</evidence>
<keyword evidence="2" id="KW-0812">Transmembrane</keyword>
<feature type="compositionally biased region" description="Low complexity" evidence="1">
    <location>
        <begin position="295"/>
        <end position="309"/>
    </location>
</feature>
<evidence type="ECO:0000256" key="2">
    <source>
        <dbReference type="SAM" id="Phobius"/>
    </source>
</evidence>
<proteinExistence type="predicted"/>
<feature type="transmembrane region" description="Helical" evidence="2">
    <location>
        <begin position="62"/>
        <end position="84"/>
    </location>
</feature>
<feature type="compositionally biased region" description="Low complexity" evidence="1">
    <location>
        <begin position="264"/>
        <end position="275"/>
    </location>
</feature>
<reference evidence="3 4" key="1">
    <citation type="submission" date="2019-01" db="EMBL/GenBank/DDBJ databases">
        <authorList>
            <person name="Ferrante I. M."/>
        </authorList>
    </citation>
    <scope>NUCLEOTIDE SEQUENCE [LARGE SCALE GENOMIC DNA]</scope>
    <source>
        <strain evidence="3 4">B856</strain>
    </source>
</reference>
<dbReference type="OrthoDB" id="10585958at2759"/>
<accession>A0A448YYB7</accession>
<evidence type="ECO:0000313" key="3">
    <source>
        <dbReference type="EMBL" id="VEU34802.1"/>
    </source>
</evidence>
<protein>
    <submittedName>
        <fullName evidence="3">Uncharacterized protein</fullName>
    </submittedName>
</protein>
<keyword evidence="4" id="KW-1185">Reference proteome</keyword>
<dbReference type="EMBL" id="CAACVS010000039">
    <property type="protein sequence ID" value="VEU34802.1"/>
    <property type="molecule type" value="Genomic_DNA"/>
</dbReference>
<keyword evidence="2" id="KW-1133">Transmembrane helix</keyword>
<feature type="compositionally biased region" description="Basic residues" evidence="1">
    <location>
        <begin position="219"/>
        <end position="228"/>
    </location>
</feature>
<dbReference type="AlphaFoldDB" id="A0A448YYB7"/>
<feature type="region of interest" description="Disordered" evidence="1">
    <location>
        <begin position="214"/>
        <end position="357"/>
    </location>
</feature>
<sequence length="506" mass="54015">MGCRFVTISGEDQSQSLGAFNFAVYDGEEVGGGSNNFLGCVSNSEFWKQETSNDIGFLANRIASALLLAFTVLATIICTCLQCFSKHGKSHLWNVMRVLYLGAMVSQGAMYIVFASDLCTGGDGTEQLCFVGTTGIVGMFNFVLLFGMVVATFNSLPPRNPVFQCWGSDADYESDDDGSTEEEEDEVMRKFKSFGEAGHSASISAVENDSVSLFGGSRMSKKSRRSVRSKTLDDEDAVSKAEKGLSSAGSGRQSIGSTGKKDSGSVVSSKSLKSSASEKSKKPVPGVTAVPTADSASVSSGKSGRSASKFMPFVSKYMSKDSKSGDNESVASGRSKMSSGSNIDEMHTDSLLSKSSNFSTKSQEMANFISQLIEMTELNEGGRRVKADEQENKVQIVDEYPKEEGKEIESSPSSDVVKIRTEYYDLGSRTTKEITHRDGSCTIVTTILGDTAIVQPKQAVDAPIQVAASAGSISDSSKYKVLKTMSSEDTSTILKQKAVGQGEFAL</sequence>
<keyword evidence="2" id="KW-0472">Membrane</keyword>
<organism evidence="3 4">
    <name type="scientific">Pseudo-nitzschia multistriata</name>
    <dbReference type="NCBI Taxonomy" id="183589"/>
    <lineage>
        <taxon>Eukaryota</taxon>
        <taxon>Sar</taxon>
        <taxon>Stramenopiles</taxon>
        <taxon>Ochrophyta</taxon>
        <taxon>Bacillariophyta</taxon>
        <taxon>Bacillariophyceae</taxon>
        <taxon>Bacillariophycidae</taxon>
        <taxon>Bacillariales</taxon>
        <taxon>Bacillariaceae</taxon>
        <taxon>Pseudo-nitzschia</taxon>
    </lineage>
</organism>
<evidence type="ECO:0000313" key="4">
    <source>
        <dbReference type="Proteomes" id="UP000291116"/>
    </source>
</evidence>
<feature type="transmembrane region" description="Helical" evidence="2">
    <location>
        <begin position="96"/>
        <end position="114"/>
    </location>
</feature>
<feature type="transmembrane region" description="Helical" evidence="2">
    <location>
        <begin position="134"/>
        <end position="153"/>
    </location>
</feature>